<dbReference type="AlphaFoldDB" id="R7MYW7"/>
<accession>R7MYW7</accession>
<dbReference type="PROSITE" id="PS51257">
    <property type="entry name" value="PROKAR_LIPOPROTEIN"/>
    <property type="match status" value="1"/>
</dbReference>
<protein>
    <recommendedName>
        <fullName evidence="4">VWFA domain-containing protein</fullName>
    </recommendedName>
</protein>
<gene>
    <name evidence="2" type="ORF">BN715_01310</name>
</gene>
<sequence>MKKRFLLTLSATIMMGVVLLMSGCSNPITDGSSTTGSVEAPQSINYEKSDAITADIYLDGTTSMYGYVNYPGGTIYGDAVKNIERTITENWKNDTINYIKFGDTFQEMSRDAFLQMDTTAFYDQKDTSLQKVIEQTKDKDLSIIITDLFQTNQDLDSLVHSIKNKGMGNDRAVAVIGLKSQFNGKIFDVGKNMSSLDYASSDDPSTYRPVYLIVLGSENDTRAFVESYQKKLPESAQANVAFFAPNLGIHNALEADKVTNKKSDKKDKAAKMATISNLLGKGDIMQYRLKKDEKLSEAPVRLYGKDVIGKIPDAYTLKLDSVEVWNKGGKIFESTTADDFLSADVGDTGLNNGTANISFMLQANPAAIHKKEGVYRAKISLVSDKDKYTKAVNSFADWNFDDSQISESQDALKSVGNKTLNISKFITMLANLNYELNTPGFHDIYVYFEVK</sequence>
<name>R7MYW7_MEGEL</name>
<comment type="caution">
    <text evidence="2">The sequence shown here is derived from an EMBL/GenBank/DDBJ whole genome shotgun (WGS) entry which is preliminary data.</text>
</comment>
<reference evidence="2" key="1">
    <citation type="submission" date="2012-11" db="EMBL/GenBank/DDBJ databases">
        <title>Dependencies among metagenomic species, viruses, plasmids and units of genetic variation.</title>
        <authorList>
            <person name="Nielsen H.B."/>
            <person name="Almeida M."/>
            <person name="Juncker A.S."/>
            <person name="Rasmussen S."/>
            <person name="Li J."/>
            <person name="Sunagawa S."/>
            <person name="Plichta D."/>
            <person name="Gautier L."/>
            <person name="Le Chatelier E."/>
            <person name="Peletier E."/>
            <person name="Bonde I."/>
            <person name="Nielsen T."/>
            <person name="Manichanh C."/>
            <person name="Arumugam M."/>
            <person name="Batto J."/>
            <person name="Santos M.B.Q.D."/>
            <person name="Blom N."/>
            <person name="Borruel N."/>
            <person name="Burgdorf K.S."/>
            <person name="Boumezbeur F."/>
            <person name="Casellas F."/>
            <person name="Dore J."/>
            <person name="Guarner F."/>
            <person name="Hansen T."/>
            <person name="Hildebrand F."/>
            <person name="Kaas R.S."/>
            <person name="Kennedy S."/>
            <person name="Kristiansen K."/>
            <person name="Kultima J.R."/>
            <person name="Leonard P."/>
            <person name="Levenez F."/>
            <person name="Lund O."/>
            <person name="Moumen B."/>
            <person name="Le Paslier D."/>
            <person name="Pons N."/>
            <person name="Pedersen O."/>
            <person name="Prifti E."/>
            <person name="Qin J."/>
            <person name="Raes J."/>
            <person name="Tap J."/>
            <person name="Tims S."/>
            <person name="Ussery D.W."/>
            <person name="Yamada T."/>
            <person name="MetaHit consortium"/>
            <person name="Renault P."/>
            <person name="Sicheritz-Ponten T."/>
            <person name="Bork P."/>
            <person name="Wang J."/>
            <person name="Brunak S."/>
            <person name="Ehrlich S.D."/>
        </authorList>
    </citation>
    <scope>NUCLEOTIDE SEQUENCE [LARGE SCALE GENOMIC DNA]</scope>
</reference>
<evidence type="ECO:0000313" key="2">
    <source>
        <dbReference type="EMBL" id="CDF05018.1"/>
    </source>
</evidence>
<keyword evidence="1" id="KW-0732">Signal</keyword>
<organism evidence="2 3">
    <name type="scientific">Megasphaera elsdenii CAG:570</name>
    <dbReference type="NCBI Taxonomy" id="1263087"/>
    <lineage>
        <taxon>Bacteria</taxon>
        <taxon>Bacillati</taxon>
        <taxon>Bacillota</taxon>
        <taxon>Negativicutes</taxon>
        <taxon>Veillonellales</taxon>
        <taxon>Veillonellaceae</taxon>
        <taxon>Megasphaera</taxon>
    </lineage>
</organism>
<dbReference type="EMBL" id="CBKE010000185">
    <property type="protein sequence ID" value="CDF05018.1"/>
    <property type="molecule type" value="Genomic_DNA"/>
</dbReference>
<evidence type="ECO:0008006" key="4">
    <source>
        <dbReference type="Google" id="ProtNLM"/>
    </source>
</evidence>
<feature type="chain" id="PRO_5039090151" description="VWFA domain-containing protein" evidence="1">
    <location>
        <begin position="23"/>
        <end position="451"/>
    </location>
</feature>
<proteinExistence type="predicted"/>
<evidence type="ECO:0000313" key="3">
    <source>
        <dbReference type="Proteomes" id="UP000017908"/>
    </source>
</evidence>
<dbReference type="Proteomes" id="UP000017908">
    <property type="component" value="Unassembled WGS sequence"/>
</dbReference>
<evidence type="ECO:0000256" key="1">
    <source>
        <dbReference type="SAM" id="SignalP"/>
    </source>
</evidence>
<feature type="signal peptide" evidence="1">
    <location>
        <begin position="1"/>
        <end position="22"/>
    </location>
</feature>